<keyword evidence="2" id="KW-0472">Membrane</keyword>
<feature type="transmembrane region" description="Helical" evidence="2">
    <location>
        <begin position="151"/>
        <end position="170"/>
    </location>
</feature>
<evidence type="ECO:0000313" key="4">
    <source>
        <dbReference type="Proteomes" id="UP000050525"/>
    </source>
</evidence>
<evidence type="ECO:0000256" key="1">
    <source>
        <dbReference type="SAM" id="Coils"/>
    </source>
</evidence>
<accession>A0A151MS81</accession>
<evidence type="ECO:0000313" key="3">
    <source>
        <dbReference type="EMBL" id="KYO27391.1"/>
    </source>
</evidence>
<feature type="coiled-coil region" evidence="1">
    <location>
        <begin position="26"/>
        <end position="78"/>
    </location>
</feature>
<evidence type="ECO:0000256" key="2">
    <source>
        <dbReference type="SAM" id="Phobius"/>
    </source>
</evidence>
<sequence length="306" mass="36278">MDVPTESYEKAVLNGITSLVSVATKSAEAKDQIDSACEEVKAEERKMETYDKQLMSQIDVLDNRKIKLENKMKTKEYESNVLKAQHKARVEWKRENNLKDDEYLKALQRTEDKLEMCHKILRFFYLPLLFLSLVFGILQIFFLSFKVYLEVLHEVTTFGIGLILHFLAVARKKLVITTTEEDQQKALECESEKKISISDDHDQEEEIEKNSDNNETLYILDCQEKINELWRKQERLKKYQDYLMILADSLVVIKENIDCPIQPFLKDVYEHKLPWETEAEQEGQRFQLRKKIREQLDKLREILFTK</sequence>
<keyword evidence="4" id="KW-1185">Reference proteome</keyword>
<gene>
    <name evidence="3" type="ORF">Y1Q_0010038</name>
</gene>
<proteinExistence type="predicted"/>
<dbReference type="Proteomes" id="UP000050525">
    <property type="component" value="Unassembled WGS sequence"/>
</dbReference>
<dbReference type="KEGG" id="amj:109285654"/>
<keyword evidence="1" id="KW-0175">Coiled coil</keyword>
<comment type="caution">
    <text evidence="3">The sequence shown here is derived from an EMBL/GenBank/DDBJ whole genome shotgun (WGS) entry which is preliminary data.</text>
</comment>
<name>A0A151MS81_ALLMI</name>
<organism evidence="3 4">
    <name type="scientific">Alligator mississippiensis</name>
    <name type="common">American alligator</name>
    <dbReference type="NCBI Taxonomy" id="8496"/>
    <lineage>
        <taxon>Eukaryota</taxon>
        <taxon>Metazoa</taxon>
        <taxon>Chordata</taxon>
        <taxon>Craniata</taxon>
        <taxon>Vertebrata</taxon>
        <taxon>Euteleostomi</taxon>
        <taxon>Archelosauria</taxon>
        <taxon>Archosauria</taxon>
        <taxon>Crocodylia</taxon>
        <taxon>Alligatoridae</taxon>
        <taxon>Alligatorinae</taxon>
        <taxon>Alligator</taxon>
    </lineage>
</organism>
<keyword evidence="2" id="KW-0812">Transmembrane</keyword>
<feature type="transmembrane region" description="Helical" evidence="2">
    <location>
        <begin position="123"/>
        <end position="145"/>
    </location>
</feature>
<dbReference type="EMBL" id="AKHW03005176">
    <property type="protein sequence ID" value="KYO27391.1"/>
    <property type="molecule type" value="Genomic_DNA"/>
</dbReference>
<reference evidence="3 4" key="1">
    <citation type="journal article" date="2012" name="Genome Biol.">
        <title>Sequencing three crocodilian genomes to illuminate the evolution of archosaurs and amniotes.</title>
        <authorList>
            <person name="St John J.A."/>
            <person name="Braun E.L."/>
            <person name="Isberg S.R."/>
            <person name="Miles L.G."/>
            <person name="Chong A.Y."/>
            <person name="Gongora J."/>
            <person name="Dalzell P."/>
            <person name="Moran C."/>
            <person name="Bed'hom B."/>
            <person name="Abzhanov A."/>
            <person name="Burgess S.C."/>
            <person name="Cooksey A.M."/>
            <person name="Castoe T.A."/>
            <person name="Crawford N.G."/>
            <person name="Densmore L.D."/>
            <person name="Drew J.C."/>
            <person name="Edwards S.V."/>
            <person name="Faircloth B.C."/>
            <person name="Fujita M.K."/>
            <person name="Greenwold M.J."/>
            <person name="Hoffmann F.G."/>
            <person name="Howard J.M."/>
            <person name="Iguchi T."/>
            <person name="Janes D.E."/>
            <person name="Khan S.Y."/>
            <person name="Kohno S."/>
            <person name="de Koning A.J."/>
            <person name="Lance S.L."/>
            <person name="McCarthy F.M."/>
            <person name="McCormack J.E."/>
            <person name="Merchant M.E."/>
            <person name="Peterson D.G."/>
            <person name="Pollock D.D."/>
            <person name="Pourmand N."/>
            <person name="Raney B.J."/>
            <person name="Roessler K.A."/>
            <person name="Sanford J.R."/>
            <person name="Sawyer R.H."/>
            <person name="Schmidt C.J."/>
            <person name="Triplett E.W."/>
            <person name="Tuberville T.D."/>
            <person name="Venegas-Anaya M."/>
            <person name="Howard J.T."/>
            <person name="Jarvis E.D."/>
            <person name="Guillette L.J.Jr."/>
            <person name="Glenn T.C."/>
            <person name="Green R.E."/>
            <person name="Ray D.A."/>
        </authorList>
    </citation>
    <scope>NUCLEOTIDE SEQUENCE [LARGE SCALE GENOMIC DNA]</scope>
    <source>
        <strain evidence="3">KSC_2009_1</strain>
    </source>
</reference>
<protein>
    <submittedName>
        <fullName evidence="3">Uncharacterized protein</fullName>
    </submittedName>
</protein>
<keyword evidence="2" id="KW-1133">Transmembrane helix</keyword>
<dbReference type="AlphaFoldDB" id="A0A151MS81"/>